<evidence type="ECO:0000313" key="9">
    <source>
        <dbReference type="Proteomes" id="UP001316803"/>
    </source>
</evidence>
<feature type="transmembrane region" description="Helical" evidence="6">
    <location>
        <begin position="96"/>
        <end position="114"/>
    </location>
</feature>
<feature type="transmembrane region" description="Helical" evidence="6">
    <location>
        <begin position="126"/>
        <end position="148"/>
    </location>
</feature>
<comment type="caution">
    <text evidence="8">The sequence shown here is derived from an EMBL/GenBank/DDBJ whole genome shotgun (WGS) entry which is preliminary data.</text>
</comment>
<keyword evidence="9" id="KW-1185">Reference proteome</keyword>
<evidence type="ECO:0000256" key="4">
    <source>
        <dbReference type="ARBA" id="ARBA00023136"/>
    </source>
</evidence>
<keyword evidence="4 6" id="KW-0472">Membrane</keyword>
<dbReference type="InterPro" id="IPR049326">
    <property type="entry name" value="Rhodopsin_dom_fungi"/>
</dbReference>
<proteinExistence type="inferred from homology"/>
<evidence type="ECO:0000256" key="6">
    <source>
        <dbReference type="SAM" id="Phobius"/>
    </source>
</evidence>
<comment type="similarity">
    <text evidence="5">Belongs to the SAT4 family.</text>
</comment>
<feature type="transmembrane region" description="Helical" evidence="6">
    <location>
        <begin position="160"/>
        <end position="180"/>
    </location>
</feature>
<dbReference type="AlphaFoldDB" id="A0AAN8EJ18"/>
<feature type="domain" description="Rhodopsin" evidence="7">
    <location>
        <begin position="9"/>
        <end position="185"/>
    </location>
</feature>
<protein>
    <recommendedName>
        <fullName evidence="7">Rhodopsin domain-containing protein</fullName>
    </recommendedName>
</protein>
<dbReference type="PANTHER" id="PTHR33048:SF92">
    <property type="entry name" value="INTEGRAL MEMBRANE PROTEIN"/>
    <property type="match status" value="1"/>
</dbReference>
<reference evidence="8 9" key="1">
    <citation type="submission" date="2022-12" db="EMBL/GenBank/DDBJ databases">
        <title>Genomic features and morphological characterization of a novel Knufia sp. strain isolated from spacecraft assembly facility.</title>
        <authorList>
            <person name="Teixeira M."/>
            <person name="Chander A.M."/>
            <person name="Stajich J.E."/>
            <person name="Venkateswaran K."/>
        </authorList>
    </citation>
    <scope>NUCLEOTIDE SEQUENCE [LARGE SCALE GENOMIC DNA]</scope>
    <source>
        <strain evidence="8 9">FJI-L2-BK-P2</strain>
    </source>
</reference>
<keyword evidence="3 6" id="KW-1133">Transmembrane helix</keyword>
<evidence type="ECO:0000256" key="3">
    <source>
        <dbReference type="ARBA" id="ARBA00022989"/>
    </source>
</evidence>
<comment type="subcellular location">
    <subcellularLocation>
        <location evidence="1">Membrane</location>
        <topology evidence="1">Multi-pass membrane protein</topology>
    </subcellularLocation>
</comment>
<dbReference type="InterPro" id="IPR052337">
    <property type="entry name" value="SAT4-like"/>
</dbReference>
<evidence type="ECO:0000256" key="2">
    <source>
        <dbReference type="ARBA" id="ARBA00022692"/>
    </source>
</evidence>
<dbReference type="Pfam" id="PF20684">
    <property type="entry name" value="Fung_rhodopsin"/>
    <property type="match status" value="1"/>
</dbReference>
<evidence type="ECO:0000256" key="1">
    <source>
        <dbReference type="ARBA" id="ARBA00004141"/>
    </source>
</evidence>
<dbReference type="EMBL" id="JAKLMC020000017">
    <property type="protein sequence ID" value="KAK5951987.1"/>
    <property type="molecule type" value="Genomic_DNA"/>
</dbReference>
<dbReference type="Proteomes" id="UP001316803">
    <property type="component" value="Unassembled WGS sequence"/>
</dbReference>
<feature type="transmembrane region" description="Helical" evidence="6">
    <location>
        <begin position="6"/>
        <end position="33"/>
    </location>
</feature>
<accession>A0AAN8EJ18</accession>
<dbReference type="GO" id="GO:0016020">
    <property type="term" value="C:membrane"/>
    <property type="evidence" value="ECO:0007669"/>
    <property type="project" value="UniProtKB-SubCell"/>
</dbReference>
<name>A0AAN8EJ18_9EURO</name>
<keyword evidence="2 6" id="KW-0812">Transmembrane</keyword>
<evidence type="ECO:0000259" key="7">
    <source>
        <dbReference type="Pfam" id="PF20684"/>
    </source>
</evidence>
<gene>
    <name evidence="8" type="ORF">OHC33_006873</name>
</gene>
<evidence type="ECO:0000313" key="8">
    <source>
        <dbReference type="EMBL" id="KAK5951987.1"/>
    </source>
</evidence>
<evidence type="ECO:0000256" key="5">
    <source>
        <dbReference type="ARBA" id="ARBA00038359"/>
    </source>
</evidence>
<dbReference type="PANTHER" id="PTHR33048">
    <property type="entry name" value="PTH11-LIKE INTEGRAL MEMBRANE PROTEIN (AFU_ORTHOLOGUE AFUA_5G11245)"/>
    <property type="match status" value="1"/>
</dbReference>
<feature type="transmembrane region" description="Helical" evidence="6">
    <location>
        <begin position="45"/>
        <end position="64"/>
    </location>
</feature>
<sequence>MLTRHGVQTVFLACYFFDVGLYFPKASIIAFYWWLIPTGFRRLRVALYFGTAYLVVAFLTSVLLDTLLCSPISDNWSIENQLNSIWNSFTDFSVNWALNFSTDLLLFCLPFFVISCLKLRRRQKIGLAFTFSLGMITMCISLARFIAYAATDYGIDDAAGNAWCTAEMCTAVIVASLPGLKNLIMRNTTPTSTQYNYPPHGYVQSGPGFPGGNSGISRTRVKGGKSEDEMKLVFLDRETSPPGSTGEGAKDAKNVVMVTKDVTVTGTAM</sequence>
<organism evidence="8 9">
    <name type="scientific">Knufia fluminis</name>
    <dbReference type="NCBI Taxonomy" id="191047"/>
    <lineage>
        <taxon>Eukaryota</taxon>
        <taxon>Fungi</taxon>
        <taxon>Dikarya</taxon>
        <taxon>Ascomycota</taxon>
        <taxon>Pezizomycotina</taxon>
        <taxon>Eurotiomycetes</taxon>
        <taxon>Chaetothyriomycetidae</taxon>
        <taxon>Chaetothyriales</taxon>
        <taxon>Trichomeriaceae</taxon>
        <taxon>Knufia</taxon>
    </lineage>
</organism>